<evidence type="ECO:0000313" key="6">
    <source>
        <dbReference type="Proteomes" id="UP001165368"/>
    </source>
</evidence>
<dbReference type="Gene3D" id="1.20.120.530">
    <property type="entry name" value="GntR ligand-binding domain-like"/>
    <property type="match status" value="1"/>
</dbReference>
<dbReference type="EMBL" id="JAKLTQ010000032">
    <property type="protein sequence ID" value="MCG2624813.1"/>
    <property type="molecule type" value="Genomic_DNA"/>
</dbReference>
<gene>
    <name evidence="5" type="ORF">LVY72_23265</name>
</gene>
<dbReference type="InterPro" id="IPR036390">
    <property type="entry name" value="WH_DNA-bd_sf"/>
</dbReference>
<dbReference type="SMART" id="SM00345">
    <property type="entry name" value="HTH_GNTR"/>
    <property type="match status" value="1"/>
</dbReference>
<proteinExistence type="predicted"/>
<dbReference type="SUPFAM" id="SSF48008">
    <property type="entry name" value="GntR ligand-binding domain-like"/>
    <property type="match status" value="1"/>
</dbReference>
<dbReference type="Proteomes" id="UP001165368">
    <property type="component" value="Unassembled WGS sequence"/>
</dbReference>
<keyword evidence="2" id="KW-0238">DNA-binding</keyword>
<evidence type="ECO:0000313" key="5">
    <source>
        <dbReference type="EMBL" id="MCG2624813.1"/>
    </source>
</evidence>
<protein>
    <submittedName>
        <fullName evidence="5">GntR family transcriptional regulator</fullName>
    </submittedName>
</protein>
<dbReference type="SMART" id="SM00895">
    <property type="entry name" value="FCD"/>
    <property type="match status" value="1"/>
</dbReference>
<comment type="caution">
    <text evidence="5">The sequence shown here is derived from an EMBL/GenBank/DDBJ whole genome shotgun (WGS) entry which is preliminary data.</text>
</comment>
<dbReference type="PANTHER" id="PTHR43537">
    <property type="entry name" value="TRANSCRIPTIONAL REGULATOR, GNTR FAMILY"/>
    <property type="match status" value="1"/>
</dbReference>
<dbReference type="InterPro" id="IPR000524">
    <property type="entry name" value="Tscrpt_reg_HTH_GntR"/>
</dbReference>
<dbReference type="InterPro" id="IPR036388">
    <property type="entry name" value="WH-like_DNA-bd_sf"/>
</dbReference>
<dbReference type="InterPro" id="IPR008920">
    <property type="entry name" value="TF_FadR/GntR_C"/>
</dbReference>
<dbReference type="InterPro" id="IPR011711">
    <property type="entry name" value="GntR_C"/>
</dbReference>
<dbReference type="Pfam" id="PF07729">
    <property type="entry name" value="FCD"/>
    <property type="match status" value="1"/>
</dbReference>
<evidence type="ECO:0000259" key="4">
    <source>
        <dbReference type="PROSITE" id="PS50949"/>
    </source>
</evidence>
<evidence type="ECO:0000256" key="3">
    <source>
        <dbReference type="ARBA" id="ARBA00023163"/>
    </source>
</evidence>
<accession>A0ABS9LE69</accession>
<keyword evidence="1" id="KW-0805">Transcription regulation</keyword>
<dbReference type="PANTHER" id="PTHR43537:SF5">
    <property type="entry name" value="UXU OPERON TRANSCRIPTIONAL REGULATOR"/>
    <property type="match status" value="1"/>
</dbReference>
<dbReference type="CDD" id="cd07377">
    <property type="entry name" value="WHTH_GntR"/>
    <property type="match status" value="1"/>
</dbReference>
<organism evidence="5 6">
    <name type="scientific">Arthrobacter hankyongi</name>
    <dbReference type="NCBI Taxonomy" id="2904801"/>
    <lineage>
        <taxon>Bacteria</taxon>
        <taxon>Bacillati</taxon>
        <taxon>Actinomycetota</taxon>
        <taxon>Actinomycetes</taxon>
        <taxon>Micrococcales</taxon>
        <taxon>Micrococcaceae</taxon>
        <taxon>Arthrobacter</taxon>
    </lineage>
</organism>
<evidence type="ECO:0000256" key="2">
    <source>
        <dbReference type="ARBA" id="ARBA00023125"/>
    </source>
</evidence>
<feature type="domain" description="HTH gntR-type" evidence="4">
    <location>
        <begin position="4"/>
        <end position="71"/>
    </location>
</feature>
<sequence>MMQQGKAAQAYDEIERLIVFQELAPGTLVSEAVLMEKTGLGRTPVREALQQLARNRLIEIHPNKGVLIPPASVEAQLRMLELRRVLEALAVRLACHAATDADQIPMREMIELLHADRFTLRQYLETVKETHQMIVAAAHNEYLADAMAPLQGLSRRFWITHVRDEQAEISHGAGLHAGILRAILDRDPEAAEKASHALNDYLVQFAYSTISLHVGPA</sequence>
<dbReference type="PROSITE" id="PS50949">
    <property type="entry name" value="HTH_GNTR"/>
    <property type="match status" value="1"/>
</dbReference>
<name>A0ABS9LE69_9MICC</name>
<keyword evidence="6" id="KW-1185">Reference proteome</keyword>
<evidence type="ECO:0000256" key="1">
    <source>
        <dbReference type="ARBA" id="ARBA00023015"/>
    </source>
</evidence>
<dbReference type="Pfam" id="PF00392">
    <property type="entry name" value="GntR"/>
    <property type="match status" value="1"/>
</dbReference>
<keyword evidence="3" id="KW-0804">Transcription</keyword>
<reference evidence="5" key="1">
    <citation type="submission" date="2022-01" db="EMBL/GenBank/DDBJ databases">
        <authorList>
            <person name="Jo J.-H."/>
            <person name="Im W.-T."/>
        </authorList>
    </citation>
    <scope>NUCLEOTIDE SEQUENCE</scope>
    <source>
        <strain evidence="5">I2-34</strain>
    </source>
</reference>
<dbReference type="SUPFAM" id="SSF46785">
    <property type="entry name" value="Winged helix' DNA-binding domain"/>
    <property type="match status" value="1"/>
</dbReference>
<dbReference type="RefSeq" id="WP_237827227.1">
    <property type="nucleotide sequence ID" value="NZ_JAKLTQ010000032.1"/>
</dbReference>
<dbReference type="Gene3D" id="1.10.10.10">
    <property type="entry name" value="Winged helix-like DNA-binding domain superfamily/Winged helix DNA-binding domain"/>
    <property type="match status" value="1"/>
</dbReference>